<dbReference type="EMBL" id="JADBGI010000026">
    <property type="protein sequence ID" value="MBE3001615.1"/>
    <property type="molecule type" value="Genomic_DNA"/>
</dbReference>
<reference evidence="2 3" key="1">
    <citation type="submission" date="2020-09" db="EMBL/GenBank/DDBJ databases">
        <title>Diversity and distribution of actinomycetes associated with coral in the coast of Hainan.</title>
        <authorList>
            <person name="Li F."/>
        </authorList>
    </citation>
    <scope>NUCLEOTIDE SEQUENCE [LARGE SCALE GENOMIC DNA]</scope>
    <source>
        <strain evidence="2 3">HNM0947</strain>
    </source>
</reference>
<comment type="caution">
    <text evidence="2">The sequence shown here is derived from an EMBL/GenBank/DDBJ whole genome shotgun (WGS) entry which is preliminary data.</text>
</comment>
<protein>
    <submittedName>
        <fullName evidence="2">Aminotransferase class I and II</fullName>
    </submittedName>
</protein>
<organism evidence="2 3">
    <name type="scientific">Nocardiopsis coralli</name>
    <dbReference type="NCBI Taxonomy" id="2772213"/>
    <lineage>
        <taxon>Bacteria</taxon>
        <taxon>Bacillati</taxon>
        <taxon>Actinomycetota</taxon>
        <taxon>Actinomycetes</taxon>
        <taxon>Streptosporangiales</taxon>
        <taxon>Nocardiopsidaceae</taxon>
        <taxon>Nocardiopsis</taxon>
    </lineage>
</organism>
<feature type="domain" description="HipA-like kinase" evidence="1">
    <location>
        <begin position="19"/>
        <end position="246"/>
    </location>
</feature>
<dbReference type="Proteomes" id="UP000806528">
    <property type="component" value="Unassembled WGS sequence"/>
</dbReference>
<dbReference type="GO" id="GO:0008483">
    <property type="term" value="F:transaminase activity"/>
    <property type="evidence" value="ECO:0007669"/>
    <property type="project" value="UniProtKB-KW"/>
</dbReference>
<dbReference type="Pfam" id="PF20613">
    <property type="entry name" value="HipA_2"/>
    <property type="match status" value="1"/>
</dbReference>
<keyword evidence="2" id="KW-0808">Transferase</keyword>
<name>A0ABR9PCP8_9ACTN</name>
<dbReference type="InterPro" id="IPR046748">
    <property type="entry name" value="HipA_2"/>
</dbReference>
<evidence type="ECO:0000313" key="3">
    <source>
        <dbReference type="Proteomes" id="UP000806528"/>
    </source>
</evidence>
<gene>
    <name evidence="2" type="ORF">IDM40_23395</name>
</gene>
<dbReference type="RefSeq" id="WP_193124227.1">
    <property type="nucleotide sequence ID" value="NZ_JADBGI010000026.1"/>
</dbReference>
<proteinExistence type="predicted"/>
<keyword evidence="2" id="KW-0032">Aminotransferase</keyword>
<keyword evidence="3" id="KW-1185">Reference proteome</keyword>
<evidence type="ECO:0000259" key="1">
    <source>
        <dbReference type="Pfam" id="PF20613"/>
    </source>
</evidence>
<accession>A0ABR9PCP8</accession>
<sequence>MLVGVLKKVIATRYVLPLREGGSLPGLVEADDLGTYVVKFIGAGQGRKTLVAEVVTGELGRVLGLPVPELAEVEFDAVIARSEPDQEVQELLRSSGGLNLGMDFLPGALGFDPLSFDVGPDLAGRILWFDALTGNVDRSWRNPNMLVWHGKPYLIDHGATLIFHHSWANADRFVSRPYDAEDHVLIGSSPDLKAADTALAPLVTEEALRGVVAMVPDEWLVDEPGFASADEVREAYVRHLLARVADRRWLPEVAQ</sequence>
<evidence type="ECO:0000313" key="2">
    <source>
        <dbReference type="EMBL" id="MBE3001615.1"/>
    </source>
</evidence>